<evidence type="ECO:0000256" key="1">
    <source>
        <dbReference type="SAM" id="MobiDB-lite"/>
    </source>
</evidence>
<feature type="compositionally biased region" description="Polar residues" evidence="1">
    <location>
        <begin position="47"/>
        <end position="62"/>
    </location>
</feature>
<dbReference type="AlphaFoldDB" id="A0A1E1KR62"/>
<evidence type="ECO:0008006" key="4">
    <source>
        <dbReference type="Google" id="ProtNLM"/>
    </source>
</evidence>
<sequence>MPPAPTSFSQVYHDDNWKLIRDYGVPKIQEDLGAMQSRSQIPGPASKISSASWQDSHQTPNAVASQASLIDTFEEQAPLFYQQLPMQEAPPSKALPSPASSMEAPQLLQVPHDSSGQSHLQGSIHPGSPYRRPHVHSGAGTLELHQKIPLWNGPTQPFIAYPVPQYSPVNNGALPQEPSRAHTPPASPSAIQYRFNLVPMLFNGVVYQYCYPLPEIFSPSIAQIESQTQPAAGHVPQPPAPRNFQPTNMVLEQNGVETTTQKADHHLETGPYQGDLGSEANRRQVHQLPDTHNCTLWLWNIPAALHISDIFDQIDTGAVQCCHIVPPNESHITCAAKLAFMTPDAAANFKQKVDSADGIWLNGTKLMARFNRDGNLRNDTHQSRVLTIEGPNEIMTSQYWEAYFRKICVFQWDRVLELPCKDAYKKTLQFSFSRLDGQAQACMGAIRNQAEFDGIIRASFAPDRCGNPAVREVEQHYRRLF</sequence>
<protein>
    <recommendedName>
        <fullName evidence="4">RRM domain-containing protein</fullName>
    </recommendedName>
</protein>
<dbReference type="EMBL" id="FJUW01000020">
    <property type="protein sequence ID" value="CZT00501.1"/>
    <property type="molecule type" value="Genomic_DNA"/>
</dbReference>
<comment type="caution">
    <text evidence="2">The sequence shown here is derived from an EMBL/GenBank/DDBJ whole genome shotgun (WGS) entry which is preliminary data.</text>
</comment>
<organism evidence="2 3">
    <name type="scientific">Rhynchosporium graminicola</name>
    <dbReference type="NCBI Taxonomy" id="2792576"/>
    <lineage>
        <taxon>Eukaryota</taxon>
        <taxon>Fungi</taxon>
        <taxon>Dikarya</taxon>
        <taxon>Ascomycota</taxon>
        <taxon>Pezizomycotina</taxon>
        <taxon>Leotiomycetes</taxon>
        <taxon>Helotiales</taxon>
        <taxon>Ploettnerulaceae</taxon>
        <taxon>Rhynchosporium</taxon>
    </lineage>
</organism>
<dbReference type="InParanoid" id="A0A1E1KR62"/>
<name>A0A1E1KR62_9HELO</name>
<keyword evidence="3" id="KW-1185">Reference proteome</keyword>
<reference evidence="3" key="1">
    <citation type="submission" date="2016-03" db="EMBL/GenBank/DDBJ databases">
        <authorList>
            <person name="Ploux O."/>
        </authorList>
    </citation>
    <scope>NUCLEOTIDE SEQUENCE [LARGE SCALE GENOMIC DNA]</scope>
    <source>
        <strain evidence="3">UK7</strain>
    </source>
</reference>
<gene>
    <name evidence="2" type="ORF">RCO7_02984</name>
</gene>
<feature type="region of interest" description="Disordered" evidence="1">
    <location>
        <begin position="111"/>
        <end position="136"/>
    </location>
</feature>
<accession>A0A1E1KR62</accession>
<evidence type="ECO:0000313" key="2">
    <source>
        <dbReference type="EMBL" id="CZT00501.1"/>
    </source>
</evidence>
<evidence type="ECO:0000313" key="3">
    <source>
        <dbReference type="Proteomes" id="UP000178129"/>
    </source>
</evidence>
<dbReference type="STRING" id="914237.A0A1E1KR62"/>
<dbReference type="Proteomes" id="UP000178129">
    <property type="component" value="Unassembled WGS sequence"/>
</dbReference>
<feature type="region of interest" description="Disordered" evidence="1">
    <location>
        <begin position="37"/>
        <end position="62"/>
    </location>
</feature>
<feature type="compositionally biased region" description="Polar residues" evidence="1">
    <location>
        <begin position="112"/>
        <end position="121"/>
    </location>
</feature>
<proteinExistence type="predicted"/>